<reference evidence="2 3" key="1">
    <citation type="submission" date="2022-02" db="EMBL/GenBank/DDBJ databases">
        <title>Shinella B3.7 sp. nov., isolated from Sediment (Zhairuo Island).</title>
        <authorList>
            <person name="Chen G."/>
        </authorList>
    </citation>
    <scope>NUCLEOTIDE SEQUENCE [LARGE SCALE GENOMIC DNA]</scope>
    <source>
        <strain evidence="2 3">B3.7</strain>
    </source>
</reference>
<dbReference type="RefSeq" id="WP_241597014.1">
    <property type="nucleotide sequence ID" value="NZ_JAKVIN010000001.1"/>
</dbReference>
<accession>A0ABT0CHK9</accession>
<organism evidence="2 3">
    <name type="scientific">Shinella sedimenti</name>
    <dbReference type="NCBI Taxonomy" id="2919913"/>
    <lineage>
        <taxon>Bacteria</taxon>
        <taxon>Pseudomonadati</taxon>
        <taxon>Pseudomonadota</taxon>
        <taxon>Alphaproteobacteria</taxon>
        <taxon>Hyphomicrobiales</taxon>
        <taxon>Rhizobiaceae</taxon>
        <taxon>Shinella</taxon>
    </lineage>
</organism>
<evidence type="ECO:0000256" key="1">
    <source>
        <dbReference type="SAM" id="MobiDB-lite"/>
    </source>
</evidence>
<feature type="region of interest" description="Disordered" evidence="1">
    <location>
        <begin position="23"/>
        <end position="44"/>
    </location>
</feature>
<protein>
    <submittedName>
        <fullName evidence="2">Uncharacterized protein</fullName>
    </submittedName>
</protein>
<proteinExistence type="predicted"/>
<keyword evidence="3" id="KW-1185">Reference proteome</keyword>
<dbReference type="Proteomes" id="UP001201844">
    <property type="component" value="Unassembled WGS sequence"/>
</dbReference>
<comment type="caution">
    <text evidence="2">The sequence shown here is derived from an EMBL/GenBank/DDBJ whole genome shotgun (WGS) entry which is preliminary data.</text>
</comment>
<feature type="compositionally biased region" description="Polar residues" evidence="1">
    <location>
        <begin position="30"/>
        <end position="43"/>
    </location>
</feature>
<dbReference type="EMBL" id="JAKVIN010000001">
    <property type="protein sequence ID" value="MCJ8148103.1"/>
    <property type="molecule type" value="Genomic_DNA"/>
</dbReference>
<gene>
    <name evidence="2" type="ORF">MKI86_03035</name>
</gene>
<sequence length="131" mass="13386">MVDAVSLSGNSYRAATQALALRPAAPTGETRPSVSSPAVTQPSDAADDVGDLSFLYATNGLPGISAASSSAVERAVNADTTRHTPSPLAIQSADLNALMSSFLTARTPASGETAARTVINQSMIAQLYSQF</sequence>
<evidence type="ECO:0000313" key="3">
    <source>
        <dbReference type="Proteomes" id="UP001201844"/>
    </source>
</evidence>
<name>A0ABT0CHK9_9HYPH</name>
<evidence type="ECO:0000313" key="2">
    <source>
        <dbReference type="EMBL" id="MCJ8148103.1"/>
    </source>
</evidence>